<dbReference type="EMBL" id="JADBGF010000001">
    <property type="protein sequence ID" value="MBE1597158.1"/>
    <property type="molecule type" value="Genomic_DNA"/>
</dbReference>
<sequence>MGLYHSVNLAYGFEIPAKTDVNEIDRALQGQPYNPDSVGYIVVGDCDHLLLATRCTRVDENEFVRLSIDTLAPPAEQAAWDTALHQAAVSVGCPDHPAPAWLVIHNYR</sequence>
<dbReference type="Proteomes" id="UP000629287">
    <property type="component" value="Unassembled WGS sequence"/>
</dbReference>
<dbReference type="AlphaFoldDB" id="A0A8I0TTD4"/>
<proteinExistence type="predicted"/>
<evidence type="ECO:0000313" key="2">
    <source>
        <dbReference type="Proteomes" id="UP000629287"/>
    </source>
</evidence>
<evidence type="ECO:0000313" key="1">
    <source>
        <dbReference type="EMBL" id="MBE1597158.1"/>
    </source>
</evidence>
<dbReference type="RefSeq" id="WP_046917053.1">
    <property type="nucleotide sequence ID" value="NZ_JADBGF010000001.1"/>
</dbReference>
<dbReference type="GeneID" id="86827863"/>
<organism evidence="1 2">
    <name type="scientific">Streptomyces stelliscabiei</name>
    <dbReference type="NCBI Taxonomy" id="146820"/>
    <lineage>
        <taxon>Bacteria</taxon>
        <taxon>Bacillati</taxon>
        <taxon>Actinomycetota</taxon>
        <taxon>Actinomycetes</taxon>
        <taxon>Kitasatosporales</taxon>
        <taxon>Streptomycetaceae</taxon>
        <taxon>Streptomyces</taxon>
    </lineage>
</organism>
<keyword evidence="2" id="KW-1185">Reference proteome</keyword>
<comment type="caution">
    <text evidence="1">The sequence shown here is derived from an EMBL/GenBank/DDBJ whole genome shotgun (WGS) entry which is preliminary data.</text>
</comment>
<accession>A0A8I0TTD4</accession>
<protein>
    <submittedName>
        <fullName evidence="1">Uncharacterized protein</fullName>
    </submittedName>
</protein>
<gene>
    <name evidence="1" type="ORF">H4687_003287</name>
</gene>
<reference evidence="1 2" key="1">
    <citation type="submission" date="2020-10" db="EMBL/GenBank/DDBJ databases">
        <title>Sequencing the genomes of 1000 actinobacteria strains.</title>
        <authorList>
            <person name="Klenk H.-P."/>
        </authorList>
    </citation>
    <scope>NUCLEOTIDE SEQUENCE [LARGE SCALE GENOMIC DNA]</scope>
    <source>
        <strain evidence="1 2">DSM 41803</strain>
    </source>
</reference>
<name>A0A8I0TTD4_9ACTN</name>
<dbReference type="OrthoDB" id="4245949at2"/>